<dbReference type="PROSITE" id="PS51257">
    <property type="entry name" value="PROKAR_LIPOPROTEIN"/>
    <property type="match status" value="1"/>
</dbReference>
<comment type="caution">
    <text evidence="2">The sequence shown here is derived from an EMBL/GenBank/DDBJ whole genome shotgun (WGS) entry which is preliminary data.</text>
</comment>
<keyword evidence="1" id="KW-0732">Signal</keyword>
<dbReference type="RefSeq" id="WP_101335798.1">
    <property type="nucleotide sequence ID" value="NZ_PJNI01000027.1"/>
</dbReference>
<evidence type="ECO:0008006" key="4">
    <source>
        <dbReference type="Google" id="ProtNLM"/>
    </source>
</evidence>
<feature type="chain" id="PRO_5014194629" description="Lipocalin-like domain-containing protein" evidence="1">
    <location>
        <begin position="20"/>
        <end position="158"/>
    </location>
</feature>
<evidence type="ECO:0000313" key="2">
    <source>
        <dbReference type="EMBL" id="PKR79487.1"/>
    </source>
</evidence>
<accession>A0A2I0QYV2</accession>
<keyword evidence="3" id="KW-1185">Reference proteome</keyword>
<gene>
    <name evidence="2" type="ORF">CW751_14770</name>
</gene>
<evidence type="ECO:0000313" key="3">
    <source>
        <dbReference type="Proteomes" id="UP000236654"/>
    </source>
</evidence>
<name>A0A2I0QYV2_9FLAO</name>
<reference evidence="2 3" key="1">
    <citation type="submission" date="2017-12" db="EMBL/GenBank/DDBJ databases">
        <title>The draft genome sequence of Brumimicrobium saltpan LHR20.</title>
        <authorList>
            <person name="Do Z.-J."/>
            <person name="Luo H.-R."/>
        </authorList>
    </citation>
    <scope>NUCLEOTIDE SEQUENCE [LARGE SCALE GENOMIC DNA]</scope>
    <source>
        <strain evidence="2 3">LHR20</strain>
    </source>
</reference>
<proteinExistence type="predicted"/>
<dbReference type="EMBL" id="PJNI01000027">
    <property type="protein sequence ID" value="PKR79487.1"/>
    <property type="molecule type" value="Genomic_DNA"/>
</dbReference>
<sequence length="158" mass="17924">MSRNIILKLSIINLLVAIASCSNKNEELKKAIENVKVAYSDSIYFEISENNDSTFTPQQSLVLWYWDDSTVMFNIRPDSLNIQEDRPWMAGAVKPEIGHRSIKYNGIEHESIEYITYSKNIKLGLKLNISDTSLASLRVISDSTPEIIPSSGVMIRNR</sequence>
<evidence type="ECO:0000256" key="1">
    <source>
        <dbReference type="SAM" id="SignalP"/>
    </source>
</evidence>
<dbReference type="AlphaFoldDB" id="A0A2I0QYV2"/>
<protein>
    <recommendedName>
        <fullName evidence="4">Lipocalin-like domain-containing protein</fullName>
    </recommendedName>
</protein>
<dbReference type="Proteomes" id="UP000236654">
    <property type="component" value="Unassembled WGS sequence"/>
</dbReference>
<feature type="signal peptide" evidence="1">
    <location>
        <begin position="1"/>
        <end position="19"/>
    </location>
</feature>
<organism evidence="2 3">
    <name type="scientific">Brumimicrobium salinarum</name>
    <dbReference type="NCBI Taxonomy" id="2058658"/>
    <lineage>
        <taxon>Bacteria</taxon>
        <taxon>Pseudomonadati</taxon>
        <taxon>Bacteroidota</taxon>
        <taxon>Flavobacteriia</taxon>
        <taxon>Flavobacteriales</taxon>
        <taxon>Crocinitomicaceae</taxon>
        <taxon>Brumimicrobium</taxon>
    </lineage>
</organism>